<dbReference type="EMBL" id="CM046106">
    <property type="protein sequence ID" value="KAI8435615.1"/>
    <property type="molecule type" value="Genomic_DNA"/>
</dbReference>
<sequence>MKEIELTQFLVSFTGQIENVVFPAGVFDELLYIQYETVWGPDWSPVSGLTSGTSQMARSGNDPEKVVFNMPLEMVFSSTNVSGLLRTESYGTVEVKISMMSKDLRRLGYDNQPPACQQIHYT</sequence>
<organism evidence="1 2">
    <name type="scientific">Choristoneura fumiferana</name>
    <name type="common">Spruce budworm moth</name>
    <name type="synonym">Archips fumiferana</name>
    <dbReference type="NCBI Taxonomy" id="7141"/>
    <lineage>
        <taxon>Eukaryota</taxon>
        <taxon>Metazoa</taxon>
        <taxon>Ecdysozoa</taxon>
        <taxon>Arthropoda</taxon>
        <taxon>Hexapoda</taxon>
        <taxon>Insecta</taxon>
        <taxon>Pterygota</taxon>
        <taxon>Neoptera</taxon>
        <taxon>Endopterygota</taxon>
        <taxon>Lepidoptera</taxon>
        <taxon>Glossata</taxon>
        <taxon>Ditrysia</taxon>
        <taxon>Tortricoidea</taxon>
        <taxon>Tortricidae</taxon>
        <taxon>Tortricinae</taxon>
        <taxon>Choristoneura</taxon>
    </lineage>
</organism>
<keyword evidence="2" id="KW-1185">Reference proteome</keyword>
<evidence type="ECO:0000313" key="2">
    <source>
        <dbReference type="Proteomes" id="UP001064048"/>
    </source>
</evidence>
<reference evidence="1 2" key="1">
    <citation type="journal article" date="2022" name="Genome Biol. Evol.">
        <title>The Spruce Budworm Genome: Reconstructing the Evolutionary History of Antifreeze Proteins.</title>
        <authorList>
            <person name="Beliveau C."/>
            <person name="Gagne P."/>
            <person name="Picq S."/>
            <person name="Vernygora O."/>
            <person name="Keeling C.I."/>
            <person name="Pinkney K."/>
            <person name="Doucet D."/>
            <person name="Wen F."/>
            <person name="Johnston J.S."/>
            <person name="Maaroufi H."/>
            <person name="Boyle B."/>
            <person name="Laroche J."/>
            <person name="Dewar K."/>
            <person name="Juretic N."/>
            <person name="Blackburn G."/>
            <person name="Nisole A."/>
            <person name="Brunet B."/>
            <person name="Brandao M."/>
            <person name="Lumley L."/>
            <person name="Duan J."/>
            <person name="Quan G."/>
            <person name="Lucarotti C.J."/>
            <person name="Roe A.D."/>
            <person name="Sperling F.A.H."/>
            <person name="Levesque R.C."/>
            <person name="Cusson M."/>
        </authorList>
    </citation>
    <scope>NUCLEOTIDE SEQUENCE [LARGE SCALE GENOMIC DNA]</scope>
    <source>
        <strain evidence="1">Glfc:IPQL:Cfum</strain>
    </source>
</reference>
<dbReference type="Proteomes" id="UP001064048">
    <property type="component" value="Chromosome 6"/>
</dbReference>
<comment type="caution">
    <text evidence="1">The sequence shown here is derived from an EMBL/GenBank/DDBJ whole genome shotgun (WGS) entry which is preliminary data.</text>
</comment>
<proteinExistence type="predicted"/>
<evidence type="ECO:0000313" key="1">
    <source>
        <dbReference type="EMBL" id="KAI8435615.1"/>
    </source>
</evidence>
<name>A0ACC0KHA8_CHOFU</name>
<accession>A0ACC0KHA8</accession>
<gene>
    <name evidence="1" type="ORF">MSG28_003886</name>
</gene>
<protein>
    <submittedName>
        <fullName evidence="1">Uncharacterized protein</fullName>
    </submittedName>
</protein>